<reference evidence="20 21" key="1">
    <citation type="submission" date="2024-09" db="EMBL/GenBank/DDBJ databases">
        <authorList>
            <person name="Sun Q."/>
            <person name="Mori K."/>
        </authorList>
    </citation>
    <scope>NUCLEOTIDE SEQUENCE [LARGE SCALE GENOMIC DNA]</scope>
    <source>
        <strain evidence="20 21">TBRC 1432</strain>
    </source>
</reference>
<keyword evidence="9 18" id="KW-0472">Membrane</keyword>
<evidence type="ECO:0000256" key="5">
    <source>
        <dbReference type="ARBA" id="ARBA00022475"/>
    </source>
</evidence>
<evidence type="ECO:0000256" key="9">
    <source>
        <dbReference type="ARBA" id="ARBA00023136"/>
    </source>
</evidence>
<name>A0ABV6N1F2_9PSEU</name>
<dbReference type="RefSeq" id="WP_273936624.1">
    <property type="nucleotide sequence ID" value="NZ_CP097263.1"/>
</dbReference>
<comment type="similarity">
    <text evidence="2">Belongs to the OXA1/ALB3/YidC family. Type 1 subfamily.</text>
</comment>
<evidence type="ECO:0000256" key="11">
    <source>
        <dbReference type="ARBA" id="ARBA00025034"/>
    </source>
</evidence>
<feature type="region of interest" description="Disordered" evidence="17">
    <location>
        <begin position="275"/>
        <end position="366"/>
    </location>
</feature>
<comment type="subunit">
    <text evidence="12">Interacts with the Sec translocase complex via SecD. Specifically interacts with transmembrane segments of nascent integral membrane proteins during membrane integration.</text>
</comment>
<dbReference type="CDD" id="cd20070">
    <property type="entry name" value="5TM_YidC_Alb3"/>
    <property type="match status" value="1"/>
</dbReference>
<evidence type="ECO:0000313" key="20">
    <source>
        <dbReference type="EMBL" id="MFC0546373.1"/>
    </source>
</evidence>
<feature type="transmembrane region" description="Helical" evidence="18">
    <location>
        <begin position="227"/>
        <end position="250"/>
    </location>
</feature>
<dbReference type="NCBIfam" id="NF002899">
    <property type="entry name" value="PRK03449.1"/>
    <property type="match status" value="1"/>
</dbReference>
<evidence type="ECO:0000256" key="16">
    <source>
        <dbReference type="RuleBase" id="RU003945"/>
    </source>
</evidence>
<feature type="domain" description="Membrane insertase YidC/Oxa/ALB C-terminal" evidence="19">
    <location>
        <begin position="35"/>
        <end position="264"/>
    </location>
</feature>
<keyword evidence="8 18" id="KW-1133">Transmembrane helix</keyword>
<feature type="compositionally biased region" description="Low complexity" evidence="17">
    <location>
        <begin position="327"/>
        <end position="343"/>
    </location>
</feature>
<keyword evidence="5" id="KW-1003">Cell membrane</keyword>
<feature type="transmembrane region" description="Helical" evidence="18">
    <location>
        <begin position="32"/>
        <end position="55"/>
    </location>
</feature>
<evidence type="ECO:0000256" key="10">
    <source>
        <dbReference type="ARBA" id="ARBA00023186"/>
    </source>
</evidence>
<evidence type="ECO:0000256" key="8">
    <source>
        <dbReference type="ARBA" id="ARBA00022989"/>
    </source>
</evidence>
<keyword evidence="4" id="KW-0813">Transport</keyword>
<dbReference type="PANTHER" id="PTHR12428:SF65">
    <property type="entry name" value="CYTOCHROME C OXIDASE ASSEMBLY PROTEIN COX18, MITOCHONDRIAL"/>
    <property type="match status" value="1"/>
</dbReference>
<evidence type="ECO:0000256" key="14">
    <source>
        <dbReference type="ARBA" id="ARBA00033245"/>
    </source>
</evidence>
<evidence type="ECO:0000256" key="17">
    <source>
        <dbReference type="SAM" id="MobiDB-lite"/>
    </source>
</evidence>
<gene>
    <name evidence="20" type="primary">yidC</name>
    <name evidence="20" type="ORF">ACFFH7_32990</name>
</gene>
<keyword evidence="10" id="KW-0143">Chaperone</keyword>
<keyword evidence="7" id="KW-0653">Protein transport</keyword>
<dbReference type="EMBL" id="JBHLUD010000013">
    <property type="protein sequence ID" value="MFC0546373.1"/>
    <property type="molecule type" value="Genomic_DNA"/>
</dbReference>
<dbReference type="PANTHER" id="PTHR12428">
    <property type="entry name" value="OXA1"/>
    <property type="match status" value="1"/>
</dbReference>
<keyword evidence="21" id="KW-1185">Reference proteome</keyword>
<sequence>MLDFIYYPVSGILWAWHKVFGFVLGDGSFGGAASWALSIVFLVFTLRVILFKPFVAQVKSMRKMAEFQPEIKKLQKKYANDKQKLAAEMQKLQSEHGVNPLAGCLPILLQAPVFIGLNHVLRSFNRTGLSYEQNIKIPNYWLPTEDVQSFLQARLFGAPLSSYIAMADNELSQFVPHVGRLDVILVSIPLMIVASIATHLTARHNVARQTAAVTANPQTAMMNKLTLYLFPLGVLAFGAFLQIGLLFYWLSNNAWTLGQQYFVYHRIDREEAEAKAKKVEQRNNLAPKPGQKPMQQVRKPAKPTETADAAETGADTAAETSVEETKSNGSGSPANGSAVNGSGDASTKVPGLAPTQARKKQSRKRR</sequence>
<evidence type="ECO:0000256" key="15">
    <source>
        <dbReference type="ARBA" id="ARBA00033342"/>
    </source>
</evidence>
<evidence type="ECO:0000256" key="2">
    <source>
        <dbReference type="ARBA" id="ARBA00010527"/>
    </source>
</evidence>
<accession>A0ABV6N1F2</accession>
<evidence type="ECO:0000256" key="6">
    <source>
        <dbReference type="ARBA" id="ARBA00022692"/>
    </source>
</evidence>
<evidence type="ECO:0000313" key="21">
    <source>
        <dbReference type="Proteomes" id="UP001589810"/>
    </source>
</evidence>
<comment type="function">
    <text evidence="11">Required for the insertion and/or proper folding and/or complex formation of integral membrane proteins into the membrane. Involved in integration of membrane proteins that insert both dependently and independently of the Sec translocase complex, as well as at least some lipoproteins. Aids folding of multispanning membrane proteins.</text>
</comment>
<evidence type="ECO:0000256" key="18">
    <source>
        <dbReference type="SAM" id="Phobius"/>
    </source>
</evidence>
<keyword evidence="6 16" id="KW-0812">Transmembrane</keyword>
<evidence type="ECO:0000256" key="3">
    <source>
        <dbReference type="ARBA" id="ARBA00015325"/>
    </source>
</evidence>
<evidence type="ECO:0000256" key="4">
    <source>
        <dbReference type="ARBA" id="ARBA00022448"/>
    </source>
</evidence>
<comment type="caution">
    <text evidence="20">The sequence shown here is derived from an EMBL/GenBank/DDBJ whole genome shotgun (WGS) entry which is preliminary data.</text>
</comment>
<evidence type="ECO:0000256" key="1">
    <source>
        <dbReference type="ARBA" id="ARBA00004651"/>
    </source>
</evidence>
<proteinExistence type="inferred from homology"/>
<dbReference type="InterPro" id="IPR028055">
    <property type="entry name" value="YidC/Oxa/ALB_C"/>
</dbReference>
<feature type="compositionally biased region" description="Basic residues" evidence="17">
    <location>
        <begin position="357"/>
        <end position="366"/>
    </location>
</feature>
<evidence type="ECO:0000256" key="12">
    <source>
        <dbReference type="ARBA" id="ARBA00026028"/>
    </source>
</evidence>
<dbReference type="NCBIfam" id="TIGR03592">
    <property type="entry name" value="yidC_oxa1_cterm"/>
    <property type="match status" value="1"/>
</dbReference>
<evidence type="ECO:0000256" key="7">
    <source>
        <dbReference type="ARBA" id="ARBA00022927"/>
    </source>
</evidence>
<evidence type="ECO:0000259" key="19">
    <source>
        <dbReference type="Pfam" id="PF02096"/>
    </source>
</evidence>
<dbReference type="Proteomes" id="UP001589810">
    <property type="component" value="Unassembled WGS sequence"/>
</dbReference>
<evidence type="ECO:0000256" key="13">
    <source>
        <dbReference type="ARBA" id="ARBA00031538"/>
    </source>
</evidence>
<organism evidence="20 21">
    <name type="scientific">Kutzneria chonburiensis</name>
    <dbReference type="NCBI Taxonomy" id="1483604"/>
    <lineage>
        <taxon>Bacteria</taxon>
        <taxon>Bacillati</taxon>
        <taxon>Actinomycetota</taxon>
        <taxon>Actinomycetes</taxon>
        <taxon>Pseudonocardiales</taxon>
        <taxon>Pseudonocardiaceae</taxon>
        <taxon>Kutzneria</taxon>
    </lineage>
</organism>
<protein>
    <recommendedName>
        <fullName evidence="3">Membrane protein insertase YidC</fullName>
    </recommendedName>
    <alternativeName>
        <fullName evidence="15">Foldase YidC</fullName>
    </alternativeName>
    <alternativeName>
        <fullName evidence="14">Membrane integrase YidC</fullName>
    </alternativeName>
    <alternativeName>
        <fullName evidence="13">Membrane protein YidC</fullName>
    </alternativeName>
</protein>
<dbReference type="InterPro" id="IPR047196">
    <property type="entry name" value="YidC_ALB_C"/>
</dbReference>
<dbReference type="Pfam" id="PF02096">
    <property type="entry name" value="60KD_IMP"/>
    <property type="match status" value="1"/>
</dbReference>
<dbReference type="InterPro" id="IPR001708">
    <property type="entry name" value="YidC/ALB3/OXA1/COX18"/>
</dbReference>
<feature type="compositionally biased region" description="Low complexity" evidence="17">
    <location>
        <begin position="304"/>
        <end position="320"/>
    </location>
</feature>
<comment type="subcellular location">
    <subcellularLocation>
        <location evidence="1">Cell membrane</location>
        <topology evidence="1">Multi-pass membrane protein</topology>
    </subcellularLocation>
    <subcellularLocation>
        <location evidence="16">Membrane</location>
        <topology evidence="16">Multi-pass membrane protein</topology>
    </subcellularLocation>
</comment>